<sequence>MLFLKNNTPYIGKLKLRFQKYPEYSSSNSILNAVYLNLGFTKLVSRMYPTKSLNGWVIDERKLAKICNYTGGTIKNYEWWEVRGTKGVFKTTQKPKNKKDIVYHGVLNNSFMYGDTYLGNVRTGWWYYKNQLVVCDSNPKGVAIKLKRRIFNIQSPNILPENIEGVYGFSHRGGCLFRIGDRIFDASERPFVKDYTPKQWKEWHDKYRRKLKTADPFDKKWVCQYGVAGFIPFNMRGKKTIQTWDDAILAAKNLAMHLS</sequence>
<reference evidence="1" key="1">
    <citation type="submission" date="2020-04" db="EMBL/GenBank/DDBJ databases">
        <authorList>
            <person name="Chiriac C."/>
            <person name="Salcher M."/>
            <person name="Ghai R."/>
            <person name="Kavagutti S V."/>
        </authorList>
    </citation>
    <scope>NUCLEOTIDE SEQUENCE</scope>
</reference>
<dbReference type="Pfam" id="PF25188">
    <property type="entry name" value="Tad6"/>
    <property type="match status" value="1"/>
</dbReference>
<dbReference type="EMBL" id="LR796420">
    <property type="protein sequence ID" value="CAB4143680.1"/>
    <property type="molecule type" value="Genomic_DNA"/>
</dbReference>
<protein>
    <submittedName>
        <fullName evidence="1">Uncharacterized protein</fullName>
    </submittedName>
</protein>
<gene>
    <name evidence="1" type="ORF">UFOVP449_249</name>
</gene>
<proteinExistence type="predicted"/>
<accession>A0A6J5MEZ4</accession>
<evidence type="ECO:0000313" key="1">
    <source>
        <dbReference type="EMBL" id="CAB4143680.1"/>
    </source>
</evidence>
<name>A0A6J5MEZ4_9CAUD</name>
<dbReference type="InterPro" id="IPR057386">
    <property type="entry name" value="Tad6-like"/>
</dbReference>
<organism evidence="1">
    <name type="scientific">uncultured Caudovirales phage</name>
    <dbReference type="NCBI Taxonomy" id="2100421"/>
    <lineage>
        <taxon>Viruses</taxon>
        <taxon>Duplodnaviria</taxon>
        <taxon>Heunggongvirae</taxon>
        <taxon>Uroviricota</taxon>
        <taxon>Caudoviricetes</taxon>
        <taxon>Peduoviridae</taxon>
        <taxon>Maltschvirus</taxon>
        <taxon>Maltschvirus maltsch</taxon>
    </lineage>
</organism>